<dbReference type="InterPro" id="IPR027417">
    <property type="entry name" value="P-loop_NTPase"/>
</dbReference>
<feature type="non-terminal residue" evidence="3">
    <location>
        <position position="235"/>
    </location>
</feature>
<dbReference type="EMBL" id="CAJNIZ010012053">
    <property type="protein sequence ID" value="CAE7328367.1"/>
    <property type="molecule type" value="Genomic_DNA"/>
</dbReference>
<keyword evidence="4" id="KW-1185">Reference proteome</keyword>
<dbReference type="InterPro" id="IPR001650">
    <property type="entry name" value="Helicase_C-like"/>
</dbReference>
<accession>A0A812NV89</accession>
<gene>
    <name evidence="3" type="primary">dcr-1</name>
    <name evidence="3" type="ORF">SPIL2461_LOCUS7600</name>
</gene>
<dbReference type="Gene3D" id="3.40.50.300">
    <property type="entry name" value="P-loop containing nucleotide triphosphate hydrolases"/>
    <property type="match status" value="1"/>
</dbReference>
<protein>
    <submittedName>
        <fullName evidence="3">Dcr-1 protein</fullName>
    </submittedName>
</protein>
<dbReference type="PANTHER" id="PTHR14950">
    <property type="entry name" value="DICER-RELATED"/>
    <property type="match status" value="1"/>
</dbReference>
<organism evidence="3 4">
    <name type="scientific">Symbiodinium pilosum</name>
    <name type="common">Dinoflagellate</name>
    <dbReference type="NCBI Taxonomy" id="2952"/>
    <lineage>
        <taxon>Eukaryota</taxon>
        <taxon>Sar</taxon>
        <taxon>Alveolata</taxon>
        <taxon>Dinophyceae</taxon>
        <taxon>Suessiales</taxon>
        <taxon>Symbiodiniaceae</taxon>
        <taxon>Symbiodinium</taxon>
    </lineage>
</organism>
<dbReference type="GO" id="GO:0016787">
    <property type="term" value="F:hydrolase activity"/>
    <property type="evidence" value="ECO:0007669"/>
    <property type="project" value="UniProtKB-KW"/>
</dbReference>
<dbReference type="PANTHER" id="PTHR14950:SF37">
    <property type="entry name" value="ENDORIBONUCLEASE DICER"/>
    <property type="match status" value="1"/>
</dbReference>
<keyword evidence="1" id="KW-0378">Hydrolase</keyword>
<dbReference type="Pfam" id="PF00271">
    <property type="entry name" value="Helicase_C"/>
    <property type="match status" value="1"/>
</dbReference>
<feature type="domain" description="Helicase C-terminal" evidence="2">
    <location>
        <begin position="1"/>
        <end position="105"/>
    </location>
</feature>
<dbReference type="AlphaFoldDB" id="A0A812NV89"/>
<proteinExistence type="predicted"/>
<reference evidence="3" key="1">
    <citation type="submission" date="2021-02" db="EMBL/GenBank/DDBJ databases">
        <authorList>
            <person name="Dougan E. K."/>
            <person name="Rhodes N."/>
            <person name="Thang M."/>
            <person name="Chan C."/>
        </authorList>
    </citation>
    <scope>NUCLEOTIDE SEQUENCE</scope>
</reference>
<dbReference type="PROSITE" id="PS51194">
    <property type="entry name" value="HELICASE_CTER"/>
    <property type="match status" value="1"/>
</dbReference>
<dbReference type="SUPFAM" id="SSF52540">
    <property type="entry name" value="P-loop containing nucleoside triphosphate hydrolases"/>
    <property type="match status" value="1"/>
</dbReference>
<sequence length="235" mass="27210">MADSKRDLEMERFRKGELNVLICTNALEEGVDVSDCAFVIRFNRPLLGQKSHIQGAGRARRSDAKIFYFDNDPDKEEGRAKLLSEVAKDESLRLTEAQREERRIDATLSIPGVYPFNPPESAKAEVNLYNCLQMVYEYCAKTMGQSLNPEDLFTYEEKVICEYPRQVRKFIKEAKYPSPEGFQQVTLERVNARWGDTKLDSVLDPSRSRNLKTEDKEKRRFLYVVAIDMHERGLL</sequence>
<comment type="caution">
    <text evidence="3">The sequence shown here is derived from an EMBL/GenBank/DDBJ whole genome shotgun (WGS) entry which is preliminary data.</text>
</comment>
<dbReference type="Proteomes" id="UP000649617">
    <property type="component" value="Unassembled WGS sequence"/>
</dbReference>
<evidence type="ECO:0000313" key="4">
    <source>
        <dbReference type="Proteomes" id="UP000649617"/>
    </source>
</evidence>
<name>A0A812NV89_SYMPI</name>
<evidence type="ECO:0000259" key="2">
    <source>
        <dbReference type="PROSITE" id="PS51194"/>
    </source>
</evidence>
<dbReference type="OrthoDB" id="444611at2759"/>
<evidence type="ECO:0000256" key="1">
    <source>
        <dbReference type="ARBA" id="ARBA00022801"/>
    </source>
</evidence>
<evidence type="ECO:0000313" key="3">
    <source>
        <dbReference type="EMBL" id="CAE7328367.1"/>
    </source>
</evidence>